<dbReference type="Proteomes" id="UP000008064">
    <property type="component" value="Unassembled WGS sequence"/>
</dbReference>
<dbReference type="AlphaFoldDB" id="F8NG58"/>
<feature type="non-terminal residue" evidence="2">
    <location>
        <position position="239"/>
    </location>
</feature>
<dbReference type="KEGG" id="sla:SERLADRAFT_455572"/>
<gene>
    <name evidence="2" type="ORF">SERLADRAFT_455572</name>
</gene>
<evidence type="ECO:0000256" key="1">
    <source>
        <dbReference type="SAM" id="MobiDB-lite"/>
    </source>
</evidence>
<evidence type="ECO:0000313" key="2">
    <source>
        <dbReference type="EMBL" id="EGO31028.1"/>
    </source>
</evidence>
<proteinExistence type="predicted"/>
<feature type="compositionally biased region" description="Basic and acidic residues" evidence="1">
    <location>
        <begin position="148"/>
        <end position="160"/>
    </location>
</feature>
<feature type="compositionally biased region" description="Polar residues" evidence="1">
    <location>
        <begin position="133"/>
        <end position="145"/>
    </location>
</feature>
<accession>F8NG58</accession>
<dbReference type="OrthoDB" id="661148at2759"/>
<feature type="region of interest" description="Disordered" evidence="1">
    <location>
        <begin position="40"/>
        <end position="180"/>
    </location>
</feature>
<protein>
    <submittedName>
        <fullName evidence="2">Uncharacterized protein</fullName>
    </submittedName>
</protein>
<sequence>MVFEVEDEWQRLHGDFGRIFMPRPGSESPHAFVEVLESDISASKGSNQDDDSVADRSLMSDLIFSTPREDKGKGKAHSFMQPSVSDDVSSTGSVIADDLPSKPPVHVFDMNDDGIFGNTKSSTPPSGAVTPAQAESTPVISSQIPLSPHEKDSNSEKLEAESSDSAPDPPLPDLPPAASNVSLSNDIATVLNTISAVVASHPELSEGIRNVVNNATNGTYWSAHREALSRAAGDFQRTA</sequence>
<dbReference type="RefSeq" id="XP_007312912.1">
    <property type="nucleotide sequence ID" value="XM_007312850.1"/>
</dbReference>
<dbReference type="HOGENOM" id="CLU_1163567_0_0_1"/>
<dbReference type="GeneID" id="18817192"/>
<name>F8NG58_SERL9</name>
<organism>
    <name type="scientific">Serpula lacrymans var. lacrymans (strain S7.9)</name>
    <name type="common">Dry rot fungus</name>
    <dbReference type="NCBI Taxonomy" id="578457"/>
    <lineage>
        <taxon>Eukaryota</taxon>
        <taxon>Fungi</taxon>
        <taxon>Dikarya</taxon>
        <taxon>Basidiomycota</taxon>
        <taxon>Agaricomycotina</taxon>
        <taxon>Agaricomycetes</taxon>
        <taxon>Agaricomycetidae</taxon>
        <taxon>Boletales</taxon>
        <taxon>Coniophorineae</taxon>
        <taxon>Serpulaceae</taxon>
        <taxon>Serpula</taxon>
    </lineage>
</organism>
<dbReference type="EMBL" id="GL945428">
    <property type="protein sequence ID" value="EGO31028.1"/>
    <property type="molecule type" value="Genomic_DNA"/>
</dbReference>
<reference evidence="2" key="1">
    <citation type="submission" date="2011-04" db="EMBL/GenBank/DDBJ databases">
        <title>Evolution of plant cell wall degrading machinery underlies the functional diversity of forest fungi.</title>
        <authorList>
            <consortium name="US DOE Joint Genome Institute (JGI-PGF)"/>
            <person name="Eastwood D.C."/>
            <person name="Floudas D."/>
            <person name="Binder M."/>
            <person name="Majcherczyk A."/>
            <person name="Schneider P."/>
            <person name="Aerts A."/>
            <person name="Asiegbu F.O."/>
            <person name="Baker S.E."/>
            <person name="Barry K."/>
            <person name="Bendiksby M."/>
            <person name="Blumentritt M."/>
            <person name="Coutinho P.M."/>
            <person name="Cullen D."/>
            <person name="Cullen D."/>
            <person name="Gathman A."/>
            <person name="Goodell B."/>
            <person name="Henrissat B."/>
            <person name="Ihrmark K."/>
            <person name="Kauserud H."/>
            <person name="Kohler A."/>
            <person name="LaButti K."/>
            <person name="Lapidus A."/>
            <person name="Lavin J.L."/>
            <person name="Lee Y.-H."/>
            <person name="Lindquist E."/>
            <person name="Lilly W."/>
            <person name="Lucas S."/>
            <person name="Morin E."/>
            <person name="Murat C."/>
            <person name="Oguiza J.A."/>
            <person name="Park J."/>
            <person name="Pisabarro A.G."/>
            <person name="Riley R."/>
            <person name="Rosling A."/>
            <person name="Salamov A."/>
            <person name="Schmidt O."/>
            <person name="Schmutz J."/>
            <person name="Skrede I."/>
            <person name="Stenlid J."/>
            <person name="Wiebenga A."/>
            <person name="Xie X."/>
            <person name="Kues U."/>
            <person name="Hibbett D.S."/>
            <person name="Hoffmeister D."/>
            <person name="Hogberg N."/>
            <person name="Martin F."/>
            <person name="Grigoriev I.V."/>
            <person name="Watkinson S.C."/>
        </authorList>
    </citation>
    <scope>NUCLEOTIDE SEQUENCE</scope>
    <source>
        <strain evidence="2">S7.9</strain>
    </source>
</reference>